<gene>
    <name evidence="2" type="ORF">GUJ93_ZPchr0008g11803</name>
</gene>
<reference evidence="2" key="1">
    <citation type="journal article" date="2021" name="bioRxiv">
        <title>Whole Genome Assembly and Annotation of Northern Wild Rice, Zizania palustris L., Supports a Whole Genome Duplication in the Zizania Genus.</title>
        <authorList>
            <person name="Haas M."/>
            <person name="Kono T."/>
            <person name="Macchietto M."/>
            <person name="Millas R."/>
            <person name="McGilp L."/>
            <person name="Shao M."/>
            <person name="Duquette J."/>
            <person name="Hirsch C.N."/>
            <person name="Kimball J."/>
        </authorList>
    </citation>
    <scope>NUCLEOTIDE SEQUENCE</scope>
    <source>
        <tissue evidence="2">Fresh leaf tissue</tissue>
    </source>
</reference>
<dbReference type="GO" id="GO:0016787">
    <property type="term" value="F:hydrolase activity"/>
    <property type="evidence" value="ECO:0007669"/>
    <property type="project" value="UniProtKB-ARBA"/>
</dbReference>
<accession>A0A8J5RGZ7</accession>
<dbReference type="PANTHER" id="PTHR10151:SF120">
    <property type="entry name" value="BIS(5'-ADENOSYL)-TRIPHOSPHATASE"/>
    <property type="match status" value="1"/>
</dbReference>
<feature type="compositionally biased region" description="Polar residues" evidence="1">
    <location>
        <begin position="1"/>
        <end position="11"/>
    </location>
</feature>
<sequence length="126" mass="14022">MGSASGTSTGTDPAHPSPHREWHLRRHRPCPHSPSPITTPSPPDSTALPVYPSSHGLINNYFPDPISGERFTMASHDPKRWLGEPLWVTSADQGVQAATYFWTGAEITRGIKWVLMIWPLLKRWSG</sequence>
<proteinExistence type="predicted"/>
<dbReference type="Pfam" id="PF01663">
    <property type="entry name" value="Phosphodiest"/>
    <property type="match status" value="1"/>
</dbReference>
<keyword evidence="3" id="KW-1185">Reference proteome</keyword>
<dbReference type="EMBL" id="JAAALK010000290">
    <property type="protein sequence ID" value="KAG8045584.1"/>
    <property type="molecule type" value="Genomic_DNA"/>
</dbReference>
<comment type="caution">
    <text evidence="2">The sequence shown here is derived from an EMBL/GenBank/DDBJ whole genome shotgun (WGS) entry which is preliminary data.</text>
</comment>
<evidence type="ECO:0000313" key="2">
    <source>
        <dbReference type="EMBL" id="KAG8045584.1"/>
    </source>
</evidence>
<dbReference type="PANTHER" id="PTHR10151">
    <property type="entry name" value="ECTONUCLEOTIDE PYROPHOSPHATASE/PHOSPHODIESTERASE"/>
    <property type="match status" value="1"/>
</dbReference>
<feature type="compositionally biased region" description="Pro residues" evidence="1">
    <location>
        <begin position="31"/>
        <end position="43"/>
    </location>
</feature>
<evidence type="ECO:0000256" key="1">
    <source>
        <dbReference type="SAM" id="MobiDB-lite"/>
    </source>
</evidence>
<protein>
    <submittedName>
        <fullName evidence="2">Uncharacterized protein</fullName>
    </submittedName>
</protein>
<dbReference type="Proteomes" id="UP000729402">
    <property type="component" value="Unassembled WGS sequence"/>
</dbReference>
<dbReference type="GO" id="GO:0005773">
    <property type="term" value="C:vacuole"/>
    <property type="evidence" value="ECO:0007669"/>
    <property type="project" value="TreeGrafter"/>
</dbReference>
<dbReference type="OrthoDB" id="1704609at2759"/>
<feature type="region of interest" description="Disordered" evidence="1">
    <location>
        <begin position="1"/>
        <end position="49"/>
    </location>
</feature>
<organism evidence="2 3">
    <name type="scientific">Zizania palustris</name>
    <name type="common">Northern wild rice</name>
    <dbReference type="NCBI Taxonomy" id="103762"/>
    <lineage>
        <taxon>Eukaryota</taxon>
        <taxon>Viridiplantae</taxon>
        <taxon>Streptophyta</taxon>
        <taxon>Embryophyta</taxon>
        <taxon>Tracheophyta</taxon>
        <taxon>Spermatophyta</taxon>
        <taxon>Magnoliopsida</taxon>
        <taxon>Liliopsida</taxon>
        <taxon>Poales</taxon>
        <taxon>Poaceae</taxon>
        <taxon>BOP clade</taxon>
        <taxon>Oryzoideae</taxon>
        <taxon>Oryzeae</taxon>
        <taxon>Zizaniinae</taxon>
        <taxon>Zizania</taxon>
    </lineage>
</organism>
<dbReference type="InterPro" id="IPR002591">
    <property type="entry name" value="Phosphodiest/P_Trfase"/>
</dbReference>
<reference evidence="2" key="2">
    <citation type="submission" date="2021-02" db="EMBL/GenBank/DDBJ databases">
        <authorList>
            <person name="Kimball J.A."/>
            <person name="Haas M.W."/>
            <person name="Macchietto M."/>
            <person name="Kono T."/>
            <person name="Duquette J."/>
            <person name="Shao M."/>
        </authorList>
    </citation>
    <scope>NUCLEOTIDE SEQUENCE</scope>
    <source>
        <tissue evidence="2">Fresh leaf tissue</tissue>
    </source>
</reference>
<evidence type="ECO:0000313" key="3">
    <source>
        <dbReference type="Proteomes" id="UP000729402"/>
    </source>
</evidence>
<name>A0A8J5RGZ7_ZIZPA</name>
<dbReference type="AlphaFoldDB" id="A0A8J5RGZ7"/>